<proteinExistence type="predicted"/>
<keyword evidence="1" id="KW-1133">Transmembrane helix</keyword>
<keyword evidence="3" id="KW-1185">Reference proteome</keyword>
<evidence type="ECO:0000313" key="3">
    <source>
        <dbReference type="Proteomes" id="UP000003959"/>
    </source>
</evidence>
<organism evidence="2 3">
    <name type="scientific">Moorena producens 3L</name>
    <dbReference type="NCBI Taxonomy" id="489825"/>
    <lineage>
        <taxon>Bacteria</taxon>
        <taxon>Bacillati</taxon>
        <taxon>Cyanobacteriota</taxon>
        <taxon>Cyanophyceae</taxon>
        <taxon>Coleofasciculales</taxon>
        <taxon>Coleofasciculaceae</taxon>
        <taxon>Moorena</taxon>
    </lineage>
</organism>
<dbReference type="AlphaFoldDB" id="F4XPT6"/>
<gene>
    <name evidence="2" type="ORF">LYNGBM3L_36280</name>
</gene>
<sequence length="45" mass="5123">TSFGWSLPLPIRLTMFLGTFVVMGVGGAVPFYLWGQYLKREELED</sequence>
<dbReference type="Proteomes" id="UP000003959">
    <property type="component" value="Unassembled WGS sequence"/>
</dbReference>
<accession>F4XPT6</accession>
<evidence type="ECO:0000313" key="2">
    <source>
        <dbReference type="EMBL" id="EGJ33404.1"/>
    </source>
</evidence>
<name>F4XPT6_9CYAN</name>
<reference evidence="3" key="1">
    <citation type="journal article" date="2011" name="Proc. Natl. Acad. Sci. U.S.A.">
        <title>Genomic insights into the physiology and ecology of the marine filamentous cyanobacterium Lyngbya majuscula.</title>
        <authorList>
            <person name="Jones A.C."/>
            <person name="Monroe E.A."/>
            <person name="Podell S."/>
            <person name="Hess W.R."/>
            <person name="Klages S."/>
            <person name="Esquenazi E."/>
            <person name="Niessen S."/>
            <person name="Hoover H."/>
            <person name="Rothmann M."/>
            <person name="Lasken R.S."/>
            <person name="Yates J.R.III."/>
            <person name="Reinhardt R."/>
            <person name="Kube M."/>
            <person name="Burkart M.D."/>
            <person name="Allen E.E."/>
            <person name="Dorrestein P.C."/>
            <person name="Gerwick W.H."/>
            <person name="Gerwick L."/>
        </authorList>
    </citation>
    <scope>NUCLEOTIDE SEQUENCE [LARGE SCALE GENOMIC DNA]</scope>
    <source>
        <strain evidence="3">3L</strain>
    </source>
</reference>
<dbReference type="HOGENOM" id="CLU_3193099_0_0_3"/>
<dbReference type="EMBL" id="GL890850">
    <property type="protein sequence ID" value="EGJ33404.1"/>
    <property type="molecule type" value="Genomic_DNA"/>
</dbReference>
<keyword evidence="1" id="KW-0812">Transmembrane</keyword>
<keyword evidence="1" id="KW-0472">Membrane</keyword>
<evidence type="ECO:0000256" key="1">
    <source>
        <dbReference type="SAM" id="Phobius"/>
    </source>
</evidence>
<protein>
    <submittedName>
        <fullName evidence="2">Uncharacterized protein</fullName>
    </submittedName>
</protein>
<feature type="non-terminal residue" evidence="2">
    <location>
        <position position="1"/>
    </location>
</feature>
<feature type="transmembrane region" description="Helical" evidence="1">
    <location>
        <begin position="13"/>
        <end position="34"/>
    </location>
</feature>